<evidence type="ECO:0000313" key="5">
    <source>
        <dbReference type="EMBL" id="MDO7788350.1"/>
    </source>
</evidence>
<dbReference type="InterPro" id="IPR011034">
    <property type="entry name" value="Formyl_transferase-like_C_sf"/>
</dbReference>
<sequence>MKIFIRTDSSYEIGSGHVMRCLTLAEALWKKGFDVRFICRELPGNLNNFIENKGFKVYRLPYNKEQGSNVTNVNNHSHWLGTTWQNDVFETVNILSNEKLVVNWFIIDHYSLDQNWEKELRPYVKKIMVIDDLADRPHDCDLLLDQNLCKNANKYRQLVSENCITLIGPRYALLRPEFITARQNLRNRDDNIKRVLVFLGGSDPTNETKKVLDAIIQLNQSNIQFDIVVGQSNPHKYQIRDLCMLEPNITLHTHVNNMAELMVNADLAIGAGGSTTWERSCLGLPSIVLSIAQNQEQLTTSVADYGALTYLGRAEEVNTEIIVRAVKEHIQGSKSLTEMSEKGKQLVDGFGVERVVNAINISPFKITILSDAKSWINLYIPLLVIKYQEKGHSIKWVHMPEDISEGDFAFYLGCSQLVPMSILSKNRHNLVVHESDLPNGKGWSPLTWQILEGKNEIPITLFEAGEKVDSGVVYLKDVMKFQGLELVDDLRKIQAETTIKMCLEFVDRYPDIIQYGVKQQGESTYYPRRTPKDSRLDVNKTIQEQFNLLRVVDNENYPAFFDINGYRYILKIERRLEIEEKPK</sequence>
<evidence type="ECO:0000256" key="2">
    <source>
        <dbReference type="PIRSR" id="PIRSR620023-2"/>
    </source>
</evidence>
<feature type="binding site" evidence="2">
    <location>
        <position position="278"/>
    </location>
    <ligand>
        <name>substrate</name>
    </ligand>
</feature>
<gene>
    <name evidence="5" type="primary">pseG</name>
    <name evidence="5" type="ORF">P6N53_14075</name>
</gene>
<keyword evidence="6" id="KW-1185">Reference proteome</keyword>
<accession>A0AAW7ZGI9</accession>
<feature type="active site" description="Proton acceptor" evidence="1">
    <location>
        <position position="17"/>
    </location>
</feature>
<proteinExistence type="predicted"/>
<dbReference type="PANTHER" id="PTHR21015">
    <property type="entry name" value="UDP-N-ACETYLGLUCOSAMINE--N-ACETYLMURAMYL-(PENTAPEPTIDE) PYROPHOSPHORYL-UNDECAPRENOL N-ACETYLGLUCOSAMINE TRANSFERASE 1"/>
    <property type="match status" value="1"/>
</dbReference>
<reference evidence="5" key="2">
    <citation type="submission" date="2023-03" db="EMBL/GenBank/DDBJ databases">
        <authorList>
            <person name="Zhang Z."/>
        </authorList>
    </citation>
    <scope>NUCLEOTIDE SEQUENCE</scope>
    <source>
        <strain evidence="5">DSA</strain>
    </source>
</reference>
<comment type="caution">
    <text evidence="5">The sequence shown here is derived from an EMBL/GenBank/DDBJ whole genome shotgun (WGS) entry which is preliminary data.</text>
</comment>
<evidence type="ECO:0000259" key="4">
    <source>
        <dbReference type="Pfam" id="PF04101"/>
    </source>
</evidence>
<dbReference type="NCBIfam" id="TIGR03590">
    <property type="entry name" value="PseG"/>
    <property type="match status" value="1"/>
</dbReference>
<dbReference type="EC" id="3.6.1.57" evidence="5"/>
<dbReference type="RefSeq" id="WP_304544204.1">
    <property type="nucleotide sequence ID" value="NZ_JARPTC010000021.1"/>
</dbReference>
<dbReference type="GO" id="GO:0016758">
    <property type="term" value="F:hexosyltransferase activity"/>
    <property type="evidence" value="ECO:0007669"/>
    <property type="project" value="InterPro"/>
</dbReference>
<protein>
    <submittedName>
        <fullName evidence="5">UDP-2,4-diacetamido-2,4, 6-trideoxy-beta-L-altropyranose hydrolase</fullName>
        <ecNumber evidence="5">3.6.1.57</ecNumber>
    </submittedName>
</protein>
<dbReference type="PANTHER" id="PTHR21015:SF22">
    <property type="entry name" value="GLYCOSYLTRANSFERASE"/>
    <property type="match status" value="1"/>
</dbReference>
<keyword evidence="5" id="KW-0378">Hydrolase</keyword>
<evidence type="ECO:0000313" key="6">
    <source>
        <dbReference type="Proteomes" id="UP001172911"/>
    </source>
</evidence>
<dbReference type="AlphaFoldDB" id="A0AAW7ZGI9"/>
<evidence type="ECO:0000259" key="3">
    <source>
        <dbReference type="Pfam" id="PF00551"/>
    </source>
</evidence>
<dbReference type="Gene3D" id="3.40.50.2000">
    <property type="entry name" value="Glycogen Phosphorylase B"/>
    <property type="match status" value="1"/>
</dbReference>
<feature type="domain" description="Formyl transferase N-terminal" evidence="3">
    <location>
        <begin position="407"/>
        <end position="480"/>
    </location>
</feature>
<dbReference type="SUPFAM" id="SSF53756">
    <property type="entry name" value="UDP-Glycosyltransferase/glycogen phosphorylase"/>
    <property type="match status" value="1"/>
</dbReference>
<dbReference type="Pfam" id="PF00551">
    <property type="entry name" value="Formyl_trans_N"/>
    <property type="match status" value="1"/>
</dbReference>
<dbReference type="Gene3D" id="3.40.50.170">
    <property type="entry name" value="Formyl transferase, N-terminal domain"/>
    <property type="match status" value="1"/>
</dbReference>
<evidence type="ECO:0000256" key="1">
    <source>
        <dbReference type="PIRSR" id="PIRSR620023-1"/>
    </source>
</evidence>
<name>A0AAW7ZGI9_9FIRM</name>
<dbReference type="SUPFAM" id="SSF53328">
    <property type="entry name" value="Formyltransferase"/>
    <property type="match status" value="1"/>
</dbReference>
<dbReference type="InterPro" id="IPR036477">
    <property type="entry name" value="Formyl_transf_N_sf"/>
</dbReference>
<feature type="binding site" evidence="2">
    <location>
        <position position="175"/>
    </location>
    <ligand>
        <name>substrate</name>
    </ligand>
</feature>
<dbReference type="SUPFAM" id="SSF50486">
    <property type="entry name" value="FMT C-terminal domain-like"/>
    <property type="match status" value="1"/>
</dbReference>
<dbReference type="EMBL" id="JARPTC010000021">
    <property type="protein sequence ID" value="MDO7788350.1"/>
    <property type="molecule type" value="Genomic_DNA"/>
</dbReference>
<dbReference type="Gene3D" id="3.10.25.20">
    <property type="match status" value="1"/>
</dbReference>
<dbReference type="Proteomes" id="UP001172911">
    <property type="component" value="Unassembled WGS sequence"/>
</dbReference>
<feature type="domain" description="Glycosyl transferase family 28 C-terminal" evidence="4">
    <location>
        <begin position="196"/>
        <end position="342"/>
    </location>
</feature>
<organism evidence="5 6">
    <name type="scientific">Desulforamulus aquiferis</name>
    <dbReference type="NCBI Taxonomy" id="1397668"/>
    <lineage>
        <taxon>Bacteria</taxon>
        <taxon>Bacillati</taxon>
        <taxon>Bacillota</taxon>
        <taxon>Clostridia</taxon>
        <taxon>Eubacteriales</taxon>
        <taxon>Peptococcaceae</taxon>
        <taxon>Desulforamulus</taxon>
    </lineage>
</organism>
<dbReference type="Gene3D" id="3.40.50.11190">
    <property type="match status" value="1"/>
</dbReference>
<reference evidence="5" key="1">
    <citation type="journal article" date="2023" name="J. Hazard. Mater.">
        <title>Anaerobic biodegradation of pyrene and benzo[a]pyrene by a new sulfate-reducing Desulforamulus aquiferis strain DSA.</title>
        <authorList>
            <person name="Zhang Z."/>
            <person name="Sun J."/>
            <person name="Gong X."/>
            <person name="Wang C."/>
            <person name="Wang H."/>
        </authorList>
    </citation>
    <scope>NUCLEOTIDE SEQUENCE</scope>
    <source>
        <strain evidence="5">DSA</strain>
    </source>
</reference>
<dbReference type="GO" id="GO:0016787">
    <property type="term" value="F:hydrolase activity"/>
    <property type="evidence" value="ECO:0007669"/>
    <property type="project" value="UniProtKB-KW"/>
</dbReference>
<dbReference type="Pfam" id="PF04101">
    <property type="entry name" value="Glyco_tran_28_C"/>
    <property type="match status" value="1"/>
</dbReference>
<dbReference type="InterPro" id="IPR020023">
    <property type="entry name" value="PseG"/>
</dbReference>
<dbReference type="InterPro" id="IPR007235">
    <property type="entry name" value="Glyco_trans_28_C"/>
</dbReference>
<dbReference type="InterPro" id="IPR002376">
    <property type="entry name" value="Formyl_transf_N"/>
</dbReference>